<gene>
    <name evidence="2" type="ORF">GCM10008955_33480</name>
</gene>
<dbReference type="Pfam" id="PF13592">
    <property type="entry name" value="HTH_33"/>
    <property type="match status" value="1"/>
</dbReference>
<organism evidence="2 3">
    <name type="scientific">Deinococcus malanensis</name>
    <dbReference type="NCBI Taxonomy" id="1706855"/>
    <lineage>
        <taxon>Bacteria</taxon>
        <taxon>Thermotogati</taxon>
        <taxon>Deinococcota</taxon>
        <taxon>Deinococci</taxon>
        <taxon>Deinococcales</taxon>
        <taxon>Deinococcaceae</taxon>
        <taxon>Deinococcus</taxon>
    </lineage>
</organism>
<dbReference type="InterPro" id="IPR038116">
    <property type="entry name" value="TrpR-like_sf"/>
</dbReference>
<dbReference type="SUPFAM" id="SSF46689">
    <property type="entry name" value="Homeodomain-like"/>
    <property type="match status" value="1"/>
</dbReference>
<evidence type="ECO:0000313" key="2">
    <source>
        <dbReference type="EMBL" id="GGK36924.1"/>
    </source>
</evidence>
<dbReference type="Gene3D" id="1.10.1270.10">
    <property type="entry name" value="TrpR-like"/>
    <property type="match status" value="1"/>
</dbReference>
<evidence type="ECO:0000313" key="3">
    <source>
        <dbReference type="Proteomes" id="UP000647587"/>
    </source>
</evidence>
<feature type="domain" description="Winged helix-turn helix" evidence="1">
    <location>
        <begin position="93"/>
        <end position="150"/>
    </location>
</feature>
<sequence length="160" mass="18633">MEWQPNQYSRAQLEARRLAAAEWLQQGTHTHREIAEYFGVSVVTVTTWNARLKKKGTLQATVAPGPSARLTSVQHEHLRTLLREGAKHHGFRDETWTTRRVVELIGRHFDVWYHHDHVRKVLRQLGFTPQMPDGRAAERNELRIASWKEQVVPELEKKGC</sequence>
<proteinExistence type="predicted"/>
<dbReference type="Proteomes" id="UP000647587">
    <property type="component" value="Unassembled WGS sequence"/>
</dbReference>
<accession>A0ABQ2F3F4</accession>
<dbReference type="InterPro" id="IPR025959">
    <property type="entry name" value="Winged_HTH_dom"/>
</dbReference>
<dbReference type="EMBL" id="BMPP01000016">
    <property type="protein sequence ID" value="GGK36924.1"/>
    <property type="molecule type" value="Genomic_DNA"/>
</dbReference>
<name>A0ABQ2F3F4_9DEIO</name>
<comment type="caution">
    <text evidence="2">The sequence shown here is derived from an EMBL/GenBank/DDBJ whole genome shotgun (WGS) entry which is preliminary data.</text>
</comment>
<dbReference type="InterPro" id="IPR009057">
    <property type="entry name" value="Homeodomain-like_sf"/>
</dbReference>
<protein>
    <submittedName>
        <fullName evidence="2">Transposase</fullName>
    </submittedName>
</protein>
<keyword evidence="3" id="KW-1185">Reference proteome</keyword>
<evidence type="ECO:0000259" key="1">
    <source>
        <dbReference type="Pfam" id="PF13592"/>
    </source>
</evidence>
<reference evidence="3" key="1">
    <citation type="journal article" date="2019" name="Int. J. Syst. Evol. Microbiol.">
        <title>The Global Catalogue of Microorganisms (GCM) 10K type strain sequencing project: providing services to taxonomists for standard genome sequencing and annotation.</title>
        <authorList>
            <consortium name="The Broad Institute Genomics Platform"/>
            <consortium name="The Broad Institute Genome Sequencing Center for Infectious Disease"/>
            <person name="Wu L."/>
            <person name="Ma J."/>
        </authorList>
    </citation>
    <scope>NUCLEOTIDE SEQUENCE [LARGE SCALE GENOMIC DNA]</scope>
    <source>
        <strain evidence="3">JCM 30331</strain>
    </source>
</reference>